<evidence type="ECO:0000256" key="5">
    <source>
        <dbReference type="ARBA" id="ARBA00022927"/>
    </source>
</evidence>
<evidence type="ECO:0000313" key="14">
    <source>
        <dbReference type="Proteomes" id="UP000274756"/>
    </source>
</evidence>
<dbReference type="Proteomes" id="UP000038040">
    <property type="component" value="Unplaced"/>
</dbReference>
<evidence type="ECO:0000256" key="9">
    <source>
        <dbReference type="ARBA" id="ARBA00032823"/>
    </source>
</evidence>
<evidence type="ECO:0000256" key="8">
    <source>
        <dbReference type="ARBA" id="ARBA00030242"/>
    </source>
</evidence>
<dbReference type="InterPro" id="IPR045886">
    <property type="entry name" value="ThiF/MoeB/HesA"/>
</dbReference>
<accession>A0A0N4UQB0</accession>
<dbReference type="GO" id="GO:0000422">
    <property type="term" value="P:autophagy of mitochondrion"/>
    <property type="evidence" value="ECO:0007669"/>
    <property type="project" value="TreeGrafter"/>
</dbReference>
<dbReference type="InterPro" id="IPR032197">
    <property type="entry name" value="Atg7_N"/>
</dbReference>
<dbReference type="GO" id="GO:0015031">
    <property type="term" value="P:protein transport"/>
    <property type="evidence" value="ECO:0007669"/>
    <property type="project" value="UniProtKB-KW"/>
</dbReference>
<keyword evidence="6" id="KW-0072">Autophagy</keyword>
<feature type="domain" description="THIF-type NAD/FAD binding fold" evidence="10">
    <location>
        <begin position="207"/>
        <end position="456"/>
    </location>
</feature>
<dbReference type="Pfam" id="PF16420">
    <property type="entry name" value="ATG7_N"/>
    <property type="match status" value="1"/>
</dbReference>
<evidence type="ECO:0000313" key="12">
    <source>
        <dbReference type="EMBL" id="VDN53725.1"/>
    </source>
</evidence>
<evidence type="ECO:0000256" key="7">
    <source>
        <dbReference type="ARBA" id="ARBA00029897"/>
    </source>
</evidence>
<evidence type="ECO:0000313" key="15">
    <source>
        <dbReference type="WBParaSite" id="DME_0001018801-mRNA-1"/>
    </source>
</evidence>
<dbReference type="Gene3D" id="3.40.50.720">
    <property type="entry name" value="NAD(P)-binding Rossmann-like Domain"/>
    <property type="match status" value="1"/>
</dbReference>
<dbReference type="Proteomes" id="UP000274756">
    <property type="component" value="Unassembled WGS sequence"/>
</dbReference>
<evidence type="ECO:0000313" key="13">
    <source>
        <dbReference type="Proteomes" id="UP000038040"/>
    </source>
</evidence>
<dbReference type="Gene3D" id="3.40.140.100">
    <property type="entry name" value="Ubiquitin-like modifier-activating enzyme ATG7 C-terminal domain"/>
    <property type="match status" value="1"/>
</dbReference>
<dbReference type="InterPro" id="IPR000594">
    <property type="entry name" value="ThiF_NAD_FAD-bd"/>
</dbReference>
<dbReference type="FunFam" id="3.40.50.720:FF:000243">
    <property type="entry name" value="Ubiquitin-like modifier-activating enzyme ATG7"/>
    <property type="match status" value="1"/>
</dbReference>
<evidence type="ECO:0000256" key="6">
    <source>
        <dbReference type="ARBA" id="ARBA00023006"/>
    </source>
</evidence>
<dbReference type="GO" id="GO:0000045">
    <property type="term" value="P:autophagosome assembly"/>
    <property type="evidence" value="ECO:0007669"/>
    <property type="project" value="TreeGrafter"/>
</dbReference>
<dbReference type="InterPro" id="IPR042523">
    <property type="entry name" value="Atg7_N_2"/>
</dbReference>
<dbReference type="GO" id="GO:0000407">
    <property type="term" value="C:phagophore assembly site"/>
    <property type="evidence" value="ECO:0007669"/>
    <property type="project" value="TreeGrafter"/>
</dbReference>
<dbReference type="GO" id="GO:0019779">
    <property type="term" value="F:Atg8 activating enzyme activity"/>
    <property type="evidence" value="ECO:0007669"/>
    <property type="project" value="TreeGrafter"/>
</dbReference>
<dbReference type="GO" id="GO:0019778">
    <property type="term" value="F:Atg12 activating enzyme activity"/>
    <property type="evidence" value="ECO:0007669"/>
    <property type="project" value="TreeGrafter"/>
</dbReference>
<proteinExistence type="inferred from homology"/>
<dbReference type="Pfam" id="PF00899">
    <property type="entry name" value="ThiF"/>
    <property type="match status" value="1"/>
</dbReference>
<evidence type="ECO:0000256" key="3">
    <source>
        <dbReference type="ARBA" id="ARBA00018730"/>
    </source>
</evidence>
<keyword evidence="5" id="KW-0653">Protein transport</keyword>
<comment type="similarity">
    <text evidence="1">Belongs to the ATG7 family.</text>
</comment>
<gene>
    <name evidence="12" type="ORF">DME_LOCUS3698</name>
</gene>
<dbReference type="GO" id="GO:0032446">
    <property type="term" value="P:protein modification by small protein conjugation"/>
    <property type="evidence" value="ECO:0007669"/>
    <property type="project" value="TreeGrafter"/>
</dbReference>
<reference evidence="12 14" key="2">
    <citation type="submission" date="2018-11" db="EMBL/GenBank/DDBJ databases">
        <authorList>
            <consortium name="Pathogen Informatics"/>
        </authorList>
    </citation>
    <scope>NUCLEOTIDE SEQUENCE [LARGE SCALE GENOMIC DNA]</scope>
</reference>
<evidence type="ECO:0000256" key="4">
    <source>
        <dbReference type="ARBA" id="ARBA00022448"/>
    </source>
</evidence>
<dbReference type="SUPFAM" id="SSF69572">
    <property type="entry name" value="Activating enzymes of the ubiquitin-like proteins"/>
    <property type="match status" value="1"/>
</dbReference>
<dbReference type="OrthoDB" id="338614at2759"/>
<dbReference type="WBParaSite" id="DME_0001018801-mRNA-1">
    <property type="protein sequence ID" value="DME_0001018801-mRNA-1"/>
    <property type="gene ID" value="DME_0001018801"/>
</dbReference>
<dbReference type="PANTHER" id="PTHR10953">
    <property type="entry name" value="UBIQUITIN-ACTIVATING ENZYME E1"/>
    <property type="match status" value="1"/>
</dbReference>
<dbReference type="GO" id="GO:0006995">
    <property type="term" value="P:cellular response to nitrogen starvation"/>
    <property type="evidence" value="ECO:0007669"/>
    <property type="project" value="TreeGrafter"/>
</dbReference>
<keyword evidence="4" id="KW-0813">Transport</keyword>
<feature type="domain" description="Ubiquitin-like modifier-activating enzyme Atg7 N-terminal" evidence="11">
    <location>
        <begin position="2"/>
        <end position="185"/>
    </location>
</feature>
<name>A0A0N4UQB0_DRAME</name>
<dbReference type="GO" id="GO:0034727">
    <property type="term" value="P:piecemeal microautophagy of the nucleus"/>
    <property type="evidence" value="ECO:0007669"/>
    <property type="project" value="TreeGrafter"/>
</dbReference>
<evidence type="ECO:0000259" key="10">
    <source>
        <dbReference type="Pfam" id="PF00899"/>
    </source>
</evidence>
<evidence type="ECO:0000259" key="11">
    <source>
        <dbReference type="Pfam" id="PF16420"/>
    </source>
</evidence>
<evidence type="ECO:0000256" key="1">
    <source>
        <dbReference type="ARBA" id="ARBA00010931"/>
    </source>
</evidence>
<dbReference type="AlphaFoldDB" id="A0A0N4UQB0"/>
<organism evidence="13 15">
    <name type="scientific">Dracunculus medinensis</name>
    <name type="common">Guinea worm</name>
    <dbReference type="NCBI Taxonomy" id="318479"/>
    <lineage>
        <taxon>Eukaryota</taxon>
        <taxon>Metazoa</taxon>
        <taxon>Ecdysozoa</taxon>
        <taxon>Nematoda</taxon>
        <taxon>Chromadorea</taxon>
        <taxon>Rhabditida</taxon>
        <taxon>Spirurina</taxon>
        <taxon>Dracunculoidea</taxon>
        <taxon>Dracunculidae</taxon>
        <taxon>Dracunculus</taxon>
    </lineage>
</organism>
<reference evidence="15" key="1">
    <citation type="submission" date="2017-02" db="UniProtKB">
        <authorList>
            <consortium name="WormBaseParasite"/>
        </authorList>
    </citation>
    <scope>IDENTIFICATION</scope>
</reference>
<dbReference type="STRING" id="318479.A0A0N4UQB0"/>
<keyword evidence="14" id="KW-1185">Reference proteome</keyword>
<protein>
    <recommendedName>
        <fullName evidence="2">Ubiquitin-like modifier-activating enzyme ATG7</fullName>
    </recommendedName>
    <alternativeName>
        <fullName evidence="7 9">ATG12-activating enzyme E1 ATG7</fullName>
    </alternativeName>
    <alternativeName>
        <fullName evidence="8">Autophagy-related protein 7</fullName>
    </alternativeName>
    <alternativeName>
        <fullName evidence="3">Ubiquitin-like modifier-activating enzyme atg7</fullName>
    </alternativeName>
</protein>
<dbReference type="InterPro" id="IPR035985">
    <property type="entry name" value="Ubiquitin-activating_enz"/>
</dbReference>
<evidence type="ECO:0000256" key="2">
    <source>
        <dbReference type="ARBA" id="ARBA00017647"/>
    </source>
</evidence>
<dbReference type="PANTHER" id="PTHR10953:SF3">
    <property type="entry name" value="UBIQUITIN-LIKE MODIFIER-ACTIVATING ENZYME ATG7"/>
    <property type="match status" value="1"/>
</dbReference>
<sequence>MLNGSWLADPSSLNTFVLTVYADLKNFHFHYWNCVPAAIYPRNVWQIEKPSVYSSSTLINEYLKKNGNKPFVLINNLPNSLAVIASLDLISTDYVIVFPDPSTKCDCPGWPLRNFVAALAYTRQDISNTKILCYRTGEQVKSVIIQIAWSLNEDDSLKENISIVGWDRNISGQLASRFMDLSTTMDPIQSVFCVYLLMKENVELNLRLMKWRLVPEINLQCYGDLKCLILGSGTLGCNIARGLIGWGVQNITFVDCNLVSYSNPVRQTLFEFSDAENGKSKAKAASEALLRIYPFLCAKGVDMKIPMPGHPVSNNEEEAVTKILKELVDLICCNDVIFLVMDSRESRWLPTLLACVHGKLAISVAIGFDSYLVIRHGVSHEPKMKIEGIYGDLSLGKGETIPGSLLGCYFCTDVTAPGDSVSDRSLDQQCTVSRAGVSMAASGVAVELLAALLQHPLRGESPARSGEPDESDTILGAIPHQIRMFFSRFQQMTPTVQRFDRCIACGPSVISSYRTDGIAFLFRVFNEPQYLEKLTGLDVFQSTDIALSNFEYDTDSSI</sequence>
<dbReference type="EMBL" id="UYYG01000169">
    <property type="protein sequence ID" value="VDN53725.1"/>
    <property type="molecule type" value="Genomic_DNA"/>
</dbReference>